<gene>
    <name evidence="10 15" type="primary">rpe</name>
    <name evidence="15" type="ORF">Q31b_29340</name>
</gene>
<keyword evidence="9 10" id="KW-0413">Isomerase</keyword>
<proteinExistence type="inferred from homology"/>
<feature type="active site" description="Proton donor" evidence="10 12">
    <location>
        <position position="182"/>
    </location>
</feature>
<comment type="similarity">
    <text evidence="6 10 11">Belongs to the ribulose-phosphate 3-epimerase family.</text>
</comment>
<dbReference type="InterPro" id="IPR013785">
    <property type="entry name" value="Aldolase_TIM"/>
</dbReference>
<comment type="cofactor">
    <cofactor evidence="4">
        <name>Zn(2+)</name>
        <dbReference type="ChEBI" id="CHEBI:29105"/>
    </cofactor>
</comment>
<dbReference type="EMBL" id="SJPY01000004">
    <property type="protein sequence ID" value="TWU41485.1"/>
    <property type="molecule type" value="Genomic_DNA"/>
</dbReference>
<feature type="binding site" evidence="10 13">
    <location>
        <position position="44"/>
    </location>
    <ligand>
        <name>a divalent metal cation</name>
        <dbReference type="ChEBI" id="CHEBI:60240"/>
    </ligand>
</feature>
<evidence type="ECO:0000256" key="8">
    <source>
        <dbReference type="ARBA" id="ARBA00022723"/>
    </source>
</evidence>
<feature type="binding site" evidence="10 13">
    <location>
        <position position="77"/>
    </location>
    <ligand>
        <name>a divalent metal cation</name>
        <dbReference type="ChEBI" id="CHEBI:60240"/>
    </ligand>
</feature>
<keyword evidence="8 10" id="KW-0479">Metal-binding</keyword>
<dbReference type="Gene3D" id="3.20.20.70">
    <property type="entry name" value="Aldolase class I"/>
    <property type="match status" value="1"/>
</dbReference>
<evidence type="ECO:0000256" key="11">
    <source>
        <dbReference type="PIRNR" id="PIRNR001461"/>
    </source>
</evidence>
<feature type="binding site" evidence="10 14">
    <location>
        <begin position="153"/>
        <end position="156"/>
    </location>
    <ligand>
        <name>substrate</name>
    </ligand>
</feature>
<evidence type="ECO:0000313" key="15">
    <source>
        <dbReference type="EMBL" id="TWU41485.1"/>
    </source>
</evidence>
<evidence type="ECO:0000256" key="9">
    <source>
        <dbReference type="ARBA" id="ARBA00023235"/>
    </source>
</evidence>
<evidence type="ECO:0000256" key="5">
    <source>
        <dbReference type="ARBA" id="ARBA00001954"/>
    </source>
</evidence>
<keyword evidence="10 11" id="KW-0119">Carbohydrate metabolism</keyword>
<feature type="binding site" evidence="10 14">
    <location>
        <position position="77"/>
    </location>
    <ligand>
        <name>substrate</name>
    </ligand>
</feature>
<dbReference type="HAMAP" id="MF_02227">
    <property type="entry name" value="RPE"/>
    <property type="match status" value="1"/>
</dbReference>
<dbReference type="Proteomes" id="UP000315471">
    <property type="component" value="Unassembled WGS sequence"/>
</dbReference>
<comment type="cofactor">
    <cofactor evidence="10 13">
        <name>a divalent metal cation</name>
        <dbReference type="ChEBI" id="CHEBI:60240"/>
    </cofactor>
    <text evidence="10 13">Binds 1 divalent metal cation per subunit.</text>
</comment>
<feature type="binding site" evidence="14">
    <location>
        <position position="184"/>
    </location>
    <ligand>
        <name>substrate</name>
    </ligand>
</feature>
<dbReference type="InterPro" id="IPR026019">
    <property type="entry name" value="Ribul_P_3_epim"/>
</dbReference>
<keyword evidence="13" id="KW-0464">Manganese</keyword>
<keyword evidence="13" id="KW-0862">Zinc</keyword>
<dbReference type="GO" id="GO:0006098">
    <property type="term" value="P:pentose-phosphate shunt"/>
    <property type="evidence" value="ECO:0007669"/>
    <property type="project" value="UniProtKB-UniRule"/>
</dbReference>
<evidence type="ECO:0000256" key="14">
    <source>
        <dbReference type="PIRSR" id="PIRSR001461-3"/>
    </source>
</evidence>
<comment type="function">
    <text evidence="10">Catalyzes the reversible epimerization of D-ribulose 5-phosphate to D-xylulose 5-phosphate.</text>
</comment>
<name>A0A5C6DYF7_9BACT</name>
<evidence type="ECO:0000256" key="13">
    <source>
        <dbReference type="PIRSR" id="PIRSR001461-2"/>
    </source>
</evidence>
<evidence type="ECO:0000256" key="6">
    <source>
        <dbReference type="ARBA" id="ARBA00009541"/>
    </source>
</evidence>
<organism evidence="15 16">
    <name type="scientific">Novipirellula aureliae</name>
    <dbReference type="NCBI Taxonomy" id="2527966"/>
    <lineage>
        <taxon>Bacteria</taxon>
        <taxon>Pseudomonadati</taxon>
        <taxon>Planctomycetota</taxon>
        <taxon>Planctomycetia</taxon>
        <taxon>Pirellulales</taxon>
        <taxon>Pirellulaceae</taxon>
        <taxon>Novipirellula</taxon>
    </lineage>
</organism>
<comment type="cofactor">
    <cofactor evidence="3">
        <name>Co(2+)</name>
        <dbReference type="ChEBI" id="CHEBI:48828"/>
    </cofactor>
</comment>
<dbReference type="NCBIfam" id="TIGR01163">
    <property type="entry name" value="rpe"/>
    <property type="match status" value="1"/>
</dbReference>
<evidence type="ECO:0000256" key="12">
    <source>
        <dbReference type="PIRSR" id="PIRSR001461-1"/>
    </source>
</evidence>
<feature type="binding site" evidence="10 14">
    <location>
        <position position="19"/>
    </location>
    <ligand>
        <name>substrate</name>
    </ligand>
</feature>
<dbReference type="PANTHER" id="PTHR11749">
    <property type="entry name" value="RIBULOSE-5-PHOSPHATE-3-EPIMERASE"/>
    <property type="match status" value="1"/>
</dbReference>
<feature type="binding site" evidence="10 13">
    <location>
        <position position="46"/>
    </location>
    <ligand>
        <name>a divalent metal cation</name>
        <dbReference type="ChEBI" id="CHEBI:60240"/>
    </ligand>
</feature>
<evidence type="ECO:0000256" key="3">
    <source>
        <dbReference type="ARBA" id="ARBA00001941"/>
    </source>
</evidence>
<dbReference type="PIRSF" id="PIRSF001461">
    <property type="entry name" value="RPE"/>
    <property type="match status" value="1"/>
</dbReference>
<dbReference type="AlphaFoldDB" id="A0A5C6DYF7"/>
<keyword evidence="16" id="KW-1185">Reference proteome</keyword>
<keyword evidence="13" id="KW-0170">Cobalt</keyword>
<dbReference type="GO" id="GO:0019323">
    <property type="term" value="P:pentose catabolic process"/>
    <property type="evidence" value="ECO:0007669"/>
    <property type="project" value="UniProtKB-UniRule"/>
</dbReference>
<dbReference type="GO" id="GO:0005737">
    <property type="term" value="C:cytoplasm"/>
    <property type="evidence" value="ECO:0007669"/>
    <property type="project" value="UniProtKB-ARBA"/>
</dbReference>
<dbReference type="GO" id="GO:0004750">
    <property type="term" value="F:D-ribulose-phosphate 3-epimerase activity"/>
    <property type="evidence" value="ECO:0007669"/>
    <property type="project" value="UniProtKB-UniRule"/>
</dbReference>
<dbReference type="GO" id="GO:0046872">
    <property type="term" value="F:metal ion binding"/>
    <property type="evidence" value="ECO:0007669"/>
    <property type="project" value="UniProtKB-UniRule"/>
</dbReference>
<sequence length="241" mass="26387">MSRAMLETIREMTPAILPSILSGDFGDMKSEIQRLTDAGAPMFHLDVMDGHFVPNLTFGMPMVEGLNRHTELPLDVHLMISDPLRYAEPMVRAGADVLTFHVEAVEDAAHVAKAFRDLDIVVGVALDPETPIRDLEPCIDFVDMVLVMSVKAGFGGQSFDPVSLDKLKLLRENHPDLLLQIDGGINPETITQARQAGCDLFVVGSAIVCSEDYRAAYAELDQALKAVSHSTDQTRKGQEKS</sequence>
<dbReference type="SUPFAM" id="SSF51366">
    <property type="entry name" value="Ribulose-phoshate binding barrel"/>
    <property type="match status" value="1"/>
</dbReference>
<evidence type="ECO:0000256" key="1">
    <source>
        <dbReference type="ARBA" id="ARBA00001782"/>
    </source>
</evidence>
<protein>
    <recommendedName>
        <fullName evidence="7 10">Ribulose-phosphate 3-epimerase</fullName>
        <ecNumber evidence="7 10">5.1.3.1</ecNumber>
    </recommendedName>
</protein>
<feature type="binding site" evidence="10">
    <location>
        <begin position="182"/>
        <end position="184"/>
    </location>
    <ligand>
        <name>substrate</name>
    </ligand>
</feature>
<comment type="pathway">
    <text evidence="10">Carbohydrate degradation.</text>
</comment>
<comment type="cofactor">
    <cofactor evidence="2">
        <name>Mn(2+)</name>
        <dbReference type="ChEBI" id="CHEBI:29035"/>
    </cofactor>
</comment>
<evidence type="ECO:0000256" key="7">
    <source>
        <dbReference type="ARBA" id="ARBA00013188"/>
    </source>
</evidence>
<dbReference type="CDD" id="cd00429">
    <property type="entry name" value="RPE"/>
    <property type="match status" value="1"/>
</dbReference>
<comment type="cofactor">
    <cofactor evidence="5">
        <name>Fe(2+)</name>
        <dbReference type="ChEBI" id="CHEBI:29033"/>
    </cofactor>
</comment>
<dbReference type="InterPro" id="IPR000056">
    <property type="entry name" value="Ribul_P_3_epim-like"/>
</dbReference>
<comment type="caution">
    <text evidence="15">The sequence shown here is derived from an EMBL/GenBank/DDBJ whole genome shotgun (WGS) entry which is preliminary data.</text>
</comment>
<comment type="catalytic activity">
    <reaction evidence="1 10 11">
        <text>D-ribulose 5-phosphate = D-xylulose 5-phosphate</text>
        <dbReference type="Rhea" id="RHEA:13677"/>
        <dbReference type="ChEBI" id="CHEBI:57737"/>
        <dbReference type="ChEBI" id="CHEBI:58121"/>
        <dbReference type="EC" id="5.1.3.1"/>
    </reaction>
</comment>
<dbReference type="InterPro" id="IPR011060">
    <property type="entry name" value="RibuloseP-bd_barrel"/>
</dbReference>
<dbReference type="Pfam" id="PF00834">
    <property type="entry name" value="Ribul_P_3_epim"/>
    <property type="match status" value="1"/>
</dbReference>
<accession>A0A5C6DYF7</accession>
<evidence type="ECO:0000256" key="2">
    <source>
        <dbReference type="ARBA" id="ARBA00001936"/>
    </source>
</evidence>
<dbReference type="RefSeq" id="WP_146600288.1">
    <property type="nucleotide sequence ID" value="NZ_SJPY01000004.1"/>
</dbReference>
<reference evidence="15 16" key="1">
    <citation type="submission" date="2019-02" db="EMBL/GenBank/DDBJ databases">
        <title>Deep-cultivation of Planctomycetes and their phenomic and genomic characterization uncovers novel biology.</title>
        <authorList>
            <person name="Wiegand S."/>
            <person name="Jogler M."/>
            <person name="Boedeker C."/>
            <person name="Pinto D."/>
            <person name="Vollmers J."/>
            <person name="Rivas-Marin E."/>
            <person name="Kohn T."/>
            <person name="Peeters S.H."/>
            <person name="Heuer A."/>
            <person name="Rast P."/>
            <person name="Oberbeckmann S."/>
            <person name="Bunk B."/>
            <person name="Jeske O."/>
            <person name="Meyerdierks A."/>
            <person name="Storesund J.E."/>
            <person name="Kallscheuer N."/>
            <person name="Luecker S."/>
            <person name="Lage O.M."/>
            <person name="Pohl T."/>
            <person name="Merkel B.J."/>
            <person name="Hornburger P."/>
            <person name="Mueller R.-W."/>
            <person name="Bruemmer F."/>
            <person name="Labrenz M."/>
            <person name="Spormann A.M."/>
            <person name="Op Den Camp H."/>
            <person name="Overmann J."/>
            <person name="Amann R."/>
            <person name="Jetten M.S.M."/>
            <person name="Mascher T."/>
            <person name="Medema M.H."/>
            <person name="Devos D.P."/>
            <person name="Kaster A.-K."/>
            <person name="Ovreas L."/>
            <person name="Rohde M."/>
            <person name="Galperin M.Y."/>
            <person name="Jogler C."/>
        </authorList>
    </citation>
    <scope>NUCLEOTIDE SEQUENCE [LARGE SCALE GENOMIC DNA]</scope>
    <source>
        <strain evidence="15 16">Q31b</strain>
    </source>
</reference>
<feature type="binding site" evidence="10 14">
    <location>
        <begin position="204"/>
        <end position="205"/>
    </location>
    <ligand>
        <name>substrate</name>
    </ligand>
</feature>
<evidence type="ECO:0000313" key="16">
    <source>
        <dbReference type="Proteomes" id="UP000315471"/>
    </source>
</evidence>
<feature type="binding site" evidence="10 13">
    <location>
        <position position="182"/>
    </location>
    <ligand>
        <name>a divalent metal cation</name>
        <dbReference type="ChEBI" id="CHEBI:60240"/>
    </ligand>
</feature>
<dbReference type="PROSITE" id="PS01085">
    <property type="entry name" value="RIBUL_P_3_EPIMER_1"/>
    <property type="match status" value="1"/>
</dbReference>
<dbReference type="OrthoDB" id="1645589at2"/>
<evidence type="ECO:0000256" key="10">
    <source>
        <dbReference type="HAMAP-Rule" id="MF_02227"/>
    </source>
</evidence>
<evidence type="ECO:0000256" key="4">
    <source>
        <dbReference type="ARBA" id="ARBA00001947"/>
    </source>
</evidence>
<dbReference type="FunFam" id="3.20.20.70:FF:000004">
    <property type="entry name" value="Ribulose-phosphate 3-epimerase"/>
    <property type="match status" value="1"/>
</dbReference>
<dbReference type="NCBIfam" id="NF004076">
    <property type="entry name" value="PRK05581.1-4"/>
    <property type="match status" value="1"/>
</dbReference>
<feature type="active site" description="Proton acceptor" evidence="10 12">
    <location>
        <position position="46"/>
    </location>
</feature>
<dbReference type="EC" id="5.1.3.1" evidence="7 10"/>